<sequence length="221" mass="24833">MNYKAMKNANYVVLLIICLLSSCNGPAEVKQSFSFQTSLRPGNDRMRDLTNTMNQVLLNNAKKAGEDKALQIQSGEKEELPFYEDIAFLPVVNATELTNVINDYTEKRFKANQEDYSAQVNSIDFDKNLVLIVSHPKAAMVVLGEVNNTGQALYFDKVLDDGIKNNKHVIKLQSKRLGEVASGMASLAQNWESAVYVLEKKNKDSLFVEIDDIIYPFSLKK</sequence>
<dbReference type="RefSeq" id="WP_269426730.1">
    <property type="nucleotide sequence ID" value="NZ_JAPWGM010000002.1"/>
</dbReference>
<comment type="caution">
    <text evidence="2">The sequence shown here is derived from an EMBL/GenBank/DDBJ whole genome shotgun (WGS) entry which is preliminary data.</text>
</comment>
<proteinExistence type="predicted"/>
<keyword evidence="3" id="KW-1185">Reference proteome</keyword>
<evidence type="ECO:0000313" key="3">
    <source>
        <dbReference type="Proteomes" id="UP001144347"/>
    </source>
</evidence>
<name>A0ABT4L6V4_9SPHI</name>
<gene>
    <name evidence="2" type="ORF">O0955_06515</name>
</gene>
<reference evidence="2" key="1">
    <citation type="submission" date="2022-12" db="EMBL/GenBank/DDBJ databases">
        <title>Genome sequence of HCMS5-2.</title>
        <authorList>
            <person name="Woo H."/>
        </authorList>
    </citation>
    <scope>NUCLEOTIDE SEQUENCE</scope>
    <source>
        <strain evidence="2">HCMS5-2</strain>
    </source>
</reference>
<dbReference type="PROSITE" id="PS51257">
    <property type="entry name" value="PROKAR_LIPOPROTEIN"/>
    <property type="match status" value="1"/>
</dbReference>
<accession>A0ABT4L6V4</accession>
<organism evidence="2 3">
    <name type="scientific">Pedobacter punctiformis</name>
    <dbReference type="NCBI Taxonomy" id="3004097"/>
    <lineage>
        <taxon>Bacteria</taxon>
        <taxon>Pseudomonadati</taxon>
        <taxon>Bacteroidota</taxon>
        <taxon>Sphingobacteriia</taxon>
        <taxon>Sphingobacteriales</taxon>
        <taxon>Sphingobacteriaceae</taxon>
        <taxon>Pedobacter</taxon>
    </lineage>
</organism>
<evidence type="ECO:0000256" key="1">
    <source>
        <dbReference type="SAM" id="SignalP"/>
    </source>
</evidence>
<keyword evidence="1" id="KW-0732">Signal</keyword>
<evidence type="ECO:0008006" key="4">
    <source>
        <dbReference type="Google" id="ProtNLM"/>
    </source>
</evidence>
<feature type="chain" id="PRO_5045407024" description="DUF4252 domain-containing protein" evidence="1">
    <location>
        <begin position="28"/>
        <end position="221"/>
    </location>
</feature>
<evidence type="ECO:0000313" key="2">
    <source>
        <dbReference type="EMBL" id="MCZ4243654.1"/>
    </source>
</evidence>
<dbReference type="EMBL" id="JAPWGM010000002">
    <property type="protein sequence ID" value="MCZ4243654.1"/>
    <property type="molecule type" value="Genomic_DNA"/>
</dbReference>
<feature type="signal peptide" evidence="1">
    <location>
        <begin position="1"/>
        <end position="27"/>
    </location>
</feature>
<protein>
    <recommendedName>
        <fullName evidence="4">DUF4252 domain-containing protein</fullName>
    </recommendedName>
</protein>
<dbReference type="Proteomes" id="UP001144347">
    <property type="component" value="Unassembled WGS sequence"/>
</dbReference>